<comment type="caution">
    <text evidence="7">The sequence shown here is derived from an EMBL/GenBank/DDBJ whole genome shotgun (WGS) entry which is preliminary data.</text>
</comment>
<feature type="transmembrane region" description="Helical" evidence="5">
    <location>
        <begin position="206"/>
        <end position="222"/>
    </location>
</feature>
<feature type="transmembrane region" description="Helical" evidence="5">
    <location>
        <begin position="228"/>
        <end position="244"/>
    </location>
</feature>
<gene>
    <name evidence="7" type="ORF">DJ76_01725</name>
</gene>
<dbReference type="InterPro" id="IPR051533">
    <property type="entry name" value="WaaL-like"/>
</dbReference>
<evidence type="ECO:0000256" key="4">
    <source>
        <dbReference type="ARBA" id="ARBA00023136"/>
    </source>
</evidence>
<evidence type="ECO:0000259" key="6">
    <source>
        <dbReference type="Pfam" id="PF04932"/>
    </source>
</evidence>
<name>A0A256K5H8_HALEZ</name>
<feature type="transmembrane region" description="Helical" evidence="5">
    <location>
        <begin position="256"/>
        <end position="275"/>
    </location>
</feature>
<dbReference type="GO" id="GO:0016020">
    <property type="term" value="C:membrane"/>
    <property type="evidence" value="ECO:0007669"/>
    <property type="project" value="UniProtKB-SubCell"/>
</dbReference>
<accession>A0A256K5H8</accession>
<dbReference type="PANTHER" id="PTHR37422">
    <property type="entry name" value="TEICHURONIC ACID BIOSYNTHESIS PROTEIN TUAE"/>
    <property type="match status" value="1"/>
</dbReference>
<proteinExistence type="predicted"/>
<organism evidence="7 8">
    <name type="scientific">Halorubrum ezzemoulense</name>
    <name type="common">Halorubrum chaoviator</name>
    <dbReference type="NCBI Taxonomy" id="337243"/>
    <lineage>
        <taxon>Archaea</taxon>
        <taxon>Methanobacteriati</taxon>
        <taxon>Methanobacteriota</taxon>
        <taxon>Stenosarchaea group</taxon>
        <taxon>Halobacteria</taxon>
        <taxon>Halobacteriales</taxon>
        <taxon>Haloferacaceae</taxon>
        <taxon>Halorubrum</taxon>
    </lineage>
</organism>
<evidence type="ECO:0000256" key="1">
    <source>
        <dbReference type="ARBA" id="ARBA00004141"/>
    </source>
</evidence>
<feature type="transmembrane region" description="Helical" evidence="5">
    <location>
        <begin position="70"/>
        <end position="86"/>
    </location>
</feature>
<dbReference type="PANTHER" id="PTHR37422:SF23">
    <property type="entry name" value="TEICHURONIC ACID BIOSYNTHESIS PROTEIN TUAE"/>
    <property type="match status" value="1"/>
</dbReference>
<comment type="subcellular location">
    <subcellularLocation>
        <location evidence="1">Membrane</location>
        <topology evidence="1">Multi-pass membrane protein</topology>
    </subcellularLocation>
</comment>
<feature type="transmembrane region" description="Helical" evidence="5">
    <location>
        <begin position="386"/>
        <end position="406"/>
    </location>
</feature>
<evidence type="ECO:0000256" key="2">
    <source>
        <dbReference type="ARBA" id="ARBA00022692"/>
    </source>
</evidence>
<feature type="transmembrane region" description="Helical" evidence="5">
    <location>
        <begin position="12"/>
        <end position="34"/>
    </location>
</feature>
<reference evidence="7 8" key="1">
    <citation type="journal article" date="2014" name="Front. Microbiol.">
        <title>Population and genomic analysis of the genus Halorubrum.</title>
        <authorList>
            <person name="Fullmer M.S."/>
            <person name="Soucy S.M."/>
            <person name="Swithers K.S."/>
            <person name="Makkay A.M."/>
            <person name="Wheeler R."/>
            <person name="Ventosa A."/>
            <person name="Gogarten J.P."/>
            <person name="Papke R.T."/>
        </authorList>
    </citation>
    <scope>NUCLEOTIDE SEQUENCE [LARGE SCALE GENOMIC DNA]</scope>
    <source>
        <strain evidence="7 8">Ec15</strain>
    </source>
</reference>
<keyword evidence="4 5" id="KW-0472">Membrane</keyword>
<dbReference type="EMBL" id="NHPD01000012">
    <property type="protein sequence ID" value="OYR75717.1"/>
    <property type="molecule type" value="Genomic_DNA"/>
</dbReference>
<evidence type="ECO:0000313" key="8">
    <source>
        <dbReference type="Proteomes" id="UP000216925"/>
    </source>
</evidence>
<feature type="transmembrane region" description="Helical" evidence="5">
    <location>
        <begin position="325"/>
        <end position="348"/>
    </location>
</feature>
<feature type="transmembrane region" description="Helical" evidence="5">
    <location>
        <begin position="355"/>
        <end position="380"/>
    </location>
</feature>
<evidence type="ECO:0000313" key="7">
    <source>
        <dbReference type="EMBL" id="OYR75717.1"/>
    </source>
</evidence>
<feature type="domain" description="O-antigen ligase-related" evidence="6">
    <location>
        <begin position="211"/>
        <end position="341"/>
    </location>
</feature>
<dbReference type="Proteomes" id="UP000216925">
    <property type="component" value="Unassembled WGS sequence"/>
</dbReference>
<dbReference type="Pfam" id="PF04932">
    <property type="entry name" value="Wzy_C"/>
    <property type="match status" value="1"/>
</dbReference>
<keyword evidence="3 5" id="KW-1133">Transmembrane helix</keyword>
<keyword evidence="2 5" id="KW-0812">Transmembrane</keyword>
<protein>
    <recommendedName>
        <fullName evidence="6">O-antigen ligase-related domain-containing protein</fullName>
    </recommendedName>
</protein>
<evidence type="ECO:0000256" key="5">
    <source>
        <dbReference type="SAM" id="Phobius"/>
    </source>
</evidence>
<sequence>MSRSLTSSTNILTILFAISVAVIPTRSVTMFPLYYINSPFHVLFFTLMLAILYSVGTGKITSQKKLIQDVVLLLLFVVVATISALINSSGNITYIFSLYFWVVSIYIISAYITAQSSNEKLIIQALIIGSSIAASVAILQSFLDIFTHIGRPAPARSIGSIVIPVGRSAGPYGTYGDYGMLLLASYAIVLFSRLESSRQSVIPSKKSANMLVVLHIVGIFVSQTRGTWIATIVVTVACCLLFGYRRNRLQKIRSYLIILTFPAIFFIIYSGRILFKINVDTVLIRLKVYRVAVNVFLSNSVYGVGYQNFISAAGDYGSLTAVHNMFLEVLVTTGIIGTMIFSMFIFGLASRLSKLFYYSLHSNPAYAVIPISVLGVLIQAQVVQAVYSYELWLIMGVSSGIFFSRFKTHS</sequence>
<evidence type="ECO:0000256" key="3">
    <source>
        <dbReference type="ARBA" id="ARBA00022989"/>
    </source>
</evidence>
<feature type="transmembrane region" description="Helical" evidence="5">
    <location>
        <begin position="175"/>
        <end position="194"/>
    </location>
</feature>
<dbReference type="InterPro" id="IPR007016">
    <property type="entry name" value="O-antigen_ligase-rel_domated"/>
</dbReference>
<feature type="transmembrane region" description="Helical" evidence="5">
    <location>
        <begin position="121"/>
        <end position="143"/>
    </location>
</feature>
<dbReference type="AlphaFoldDB" id="A0A256K5H8"/>
<feature type="transmembrane region" description="Helical" evidence="5">
    <location>
        <begin position="92"/>
        <end position="114"/>
    </location>
</feature>
<feature type="transmembrane region" description="Helical" evidence="5">
    <location>
        <begin position="40"/>
        <end position="58"/>
    </location>
</feature>